<comment type="caution">
    <text evidence="1">The sequence shown here is derived from an EMBL/GenBank/DDBJ whole genome shotgun (WGS) entry which is preliminary data.</text>
</comment>
<dbReference type="Proteomes" id="UP000177306">
    <property type="component" value="Unassembled WGS sequence"/>
</dbReference>
<accession>A0A1F6EGE9</accession>
<reference evidence="1 2" key="1">
    <citation type="journal article" date="2016" name="Nat. Commun.">
        <title>Thousands of microbial genomes shed light on interconnected biogeochemical processes in an aquifer system.</title>
        <authorList>
            <person name="Anantharaman K."/>
            <person name="Brown C.T."/>
            <person name="Hug L.A."/>
            <person name="Sharon I."/>
            <person name="Castelle C.J."/>
            <person name="Probst A.J."/>
            <person name="Thomas B.C."/>
            <person name="Singh A."/>
            <person name="Wilkins M.J."/>
            <person name="Karaoz U."/>
            <person name="Brodie E.L."/>
            <person name="Williams K.H."/>
            <person name="Hubbard S.S."/>
            <person name="Banfield J.F."/>
        </authorList>
    </citation>
    <scope>NUCLEOTIDE SEQUENCE [LARGE SCALE GENOMIC DNA]</scope>
</reference>
<proteinExistence type="predicted"/>
<dbReference type="AlphaFoldDB" id="A0A1F6EGE9"/>
<organism evidence="1 2">
    <name type="scientific">Candidatus Kaiserbacteria bacterium RIFCSPLOWO2_01_FULL_53_17</name>
    <dbReference type="NCBI Taxonomy" id="1798511"/>
    <lineage>
        <taxon>Bacteria</taxon>
        <taxon>Candidatus Kaiseribacteriota</taxon>
    </lineage>
</organism>
<evidence type="ECO:0000313" key="2">
    <source>
        <dbReference type="Proteomes" id="UP000177306"/>
    </source>
</evidence>
<name>A0A1F6EGE9_9BACT</name>
<gene>
    <name evidence="1" type="ORF">A3A38_03630</name>
</gene>
<protein>
    <submittedName>
        <fullName evidence="1">Uncharacterized protein</fullName>
    </submittedName>
</protein>
<dbReference type="EMBL" id="MFLY01000034">
    <property type="protein sequence ID" value="OGG72725.1"/>
    <property type="molecule type" value="Genomic_DNA"/>
</dbReference>
<evidence type="ECO:0000313" key="1">
    <source>
        <dbReference type="EMBL" id="OGG72725.1"/>
    </source>
</evidence>
<sequence length="69" mass="7178">MIFVMPAGFVHVPELVNVRIVGAPAPVIAVVCIVPSGNFTPPEVVSMVPATVSFCPGLAVPIPTLPEVW</sequence>